<evidence type="ECO:0000259" key="3">
    <source>
        <dbReference type="Pfam" id="PF01755"/>
    </source>
</evidence>
<dbReference type="InterPro" id="IPR002654">
    <property type="entry name" value="Glyco_trans_25"/>
</dbReference>
<protein>
    <submittedName>
        <fullName evidence="4">Glycosyltransferase</fullName>
    </submittedName>
</protein>
<gene>
    <name evidence="4" type="ORF">ERX46_08590</name>
</gene>
<dbReference type="Proteomes" id="UP000293952">
    <property type="component" value="Unassembled WGS sequence"/>
</dbReference>
<accession>A0A4Q4KKW4</accession>
<evidence type="ECO:0000313" key="5">
    <source>
        <dbReference type="Proteomes" id="UP000293952"/>
    </source>
</evidence>
<dbReference type="InterPro" id="IPR050834">
    <property type="entry name" value="Glycosyltransf_2"/>
</dbReference>
<name>A0A4Q4KKW4_9FLAO</name>
<dbReference type="Pfam" id="PF00535">
    <property type="entry name" value="Glycos_transf_2"/>
    <property type="match status" value="2"/>
</dbReference>
<dbReference type="Gene3D" id="3.90.550.10">
    <property type="entry name" value="Spore Coat Polysaccharide Biosynthesis Protein SpsA, Chain A"/>
    <property type="match status" value="2"/>
</dbReference>
<dbReference type="Pfam" id="PF01755">
    <property type="entry name" value="Glyco_transf_25"/>
    <property type="match status" value="1"/>
</dbReference>
<dbReference type="PANTHER" id="PTHR43685:SF2">
    <property type="entry name" value="GLYCOSYLTRANSFERASE 2-LIKE DOMAIN-CONTAINING PROTEIN"/>
    <property type="match status" value="1"/>
</dbReference>
<dbReference type="PANTHER" id="PTHR43685">
    <property type="entry name" value="GLYCOSYLTRANSFERASE"/>
    <property type="match status" value="1"/>
</dbReference>
<dbReference type="InterPro" id="IPR001173">
    <property type="entry name" value="Glyco_trans_2-like"/>
</dbReference>
<dbReference type="GO" id="GO:0016740">
    <property type="term" value="F:transferase activity"/>
    <property type="evidence" value="ECO:0007669"/>
    <property type="project" value="UniProtKB-KW"/>
</dbReference>
<sequence length="1111" mass="129015">MQISVIIPIYNVEQYLSECLESLLLHNDAAFLNEIEIIGIDDCSPDNSASIFNNFIENFPDYNIKLIRHKKNKGLGGARNTGIRASKGKYILFLDSDDTLTEKSLDYLIPHTRKNNRILVFGLAAKKNGSTVWNYTPSKNEIIQKDKALEMFAKDEIIPSACNKLFPREMLRNLKFKEDLYYEDLEFTPQAINYFSEIEFTTKTLYNYRLDGASITRQTTTSKHIKDLTKVLVSLSEKISNPKIFSTLLLNRWGHMLRSWNLSNNLKSVALKEFLHFLQAEEFKLDFTEGKKAATFINENLESFEYDLHFAELKKKVLKLLKFDFANHTHIANLKFDKIYVINLPFYEKRKYTISKKLIDENINFQVWEATNGYSESNKKKYNDYLKRGIGSFKHFHEYDNIEKNRGSKFIESPGALGVIQSYISILLDAKSKGYESILVFEDDAILVDNFESKLKDFFEAIDSNWKLLLLGASQYSWDKIPENSERKGYYHPINLETCGAFALGIHKSVYDELIEVQSYFDAPFDHIPIGSLYKKYQKQCFVSFPNICVPNVTSSTIREERDQFKHSLKMKWNLSDYEFPPQKFSVSIIINSKRNLKYINVTTSKLNEVFDVRWFINSSSGLRPIHQNLYLDENKIAFTKEVNSNTGLTSDFVFSLSNDLVLTDELIYDKISSFLHTDSFQIENESLETNGLKKITSLYSNVERSRVENNGLVTVIIPTHGRSTNLSNALNSIVSQSYEKIEIIVVDDNPANSLIKKETAKIVQEFQSKHLIKYISHEKNLNGAAARNTGFLHSSGEYICFLDDDDIYLTEKIKKSLENLKSLEKKFGGVYCGYFGWNAKEADLTRFKPGKLTFELLSLDFKSHYLHTNTALYRRSALEKINGFDETFNRHQDLEFNIRFFRHFEIGVVEEVLVHLNPVTSETTNRVFNEDIAKLKEKFLSRFVPDIKKFSFQEQKLIYSRNWHEAKNLFDSDENFLNYFESKADFKYSVVEVIDKLDVEKKTQNKKNYSPDLSKINEIGKTSPIAAHSKKNDEDLEINKCKAELARLDGLFHLESLALREMKEKAEELKEVIKDLEQQKSWYSRTYDHLPNLYLKVGGIFRRIKIKKSF</sequence>
<dbReference type="AlphaFoldDB" id="A0A4Q4KKW4"/>
<dbReference type="EMBL" id="SETE01000003">
    <property type="protein sequence ID" value="RYM34013.1"/>
    <property type="molecule type" value="Genomic_DNA"/>
</dbReference>
<dbReference type="InterPro" id="IPR029044">
    <property type="entry name" value="Nucleotide-diphossugar_trans"/>
</dbReference>
<dbReference type="SUPFAM" id="SSF53448">
    <property type="entry name" value="Nucleotide-diphospho-sugar transferases"/>
    <property type="match status" value="2"/>
</dbReference>
<keyword evidence="4" id="KW-0808">Transferase</keyword>
<keyword evidence="5" id="KW-1185">Reference proteome</keyword>
<organism evidence="4 5">
    <name type="scientific">Brumimicrobium glaciale</name>
    <dbReference type="NCBI Taxonomy" id="200475"/>
    <lineage>
        <taxon>Bacteria</taxon>
        <taxon>Pseudomonadati</taxon>
        <taxon>Bacteroidota</taxon>
        <taxon>Flavobacteriia</taxon>
        <taxon>Flavobacteriales</taxon>
        <taxon>Crocinitomicaceae</taxon>
        <taxon>Brumimicrobium</taxon>
    </lineage>
</organism>
<keyword evidence="1" id="KW-0175">Coiled coil</keyword>
<evidence type="ECO:0000256" key="1">
    <source>
        <dbReference type="SAM" id="Coils"/>
    </source>
</evidence>
<feature type="domain" description="Glycosyltransferase 2-like" evidence="2">
    <location>
        <begin position="715"/>
        <end position="882"/>
    </location>
</feature>
<reference evidence="4 5" key="1">
    <citation type="submission" date="2019-02" db="EMBL/GenBank/DDBJ databases">
        <title>Genome sequence of the sea-ice species Brumimicrobium glaciale.</title>
        <authorList>
            <person name="Bowman J.P."/>
        </authorList>
    </citation>
    <scope>NUCLEOTIDE SEQUENCE [LARGE SCALE GENOMIC DNA]</scope>
    <source>
        <strain evidence="4 5">IC156</strain>
    </source>
</reference>
<evidence type="ECO:0000313" key="4">
    <source>
        <dbReference type="EMBL" id="RYM34013.1"/>
    </source>
</evidence>
<feature type="coiled-coil region" evidence="1">
    <location>
        <begin position="1060"/>
        <end position="1087"/>
    </location>
</feature>
<dbReference type="OrthoDB" id="6307329at2"/>
<dbReference type="RefSeq" id="WP_130093454.1">
    <property type="nucleotide sequence ID" value="NZ_SETE01000003.1"/>
</dbReference>
<feature type="domain" description="Glycosyl transferase family 25" evidence="3">
    <location>
        <begin position="337"/>
        <end position="480"/>
    </location>
</feature>
<proteinExistence type="predicted"/>
<evidence type="ECO:0000259" key="2">
    <source>
        <dbReference type="Pfam" id="PF00535"/>
    </source>
</evidence>
<dbReference type="CDD" id="cd00761">
    <property type="entry name" value="Glyco_tranf_GTA_type"/>
    <property type="match status" value="2"/>
</dbReference>
<comment type="caution">
    <text evidence="4">The sequence shown here is derived from an EMBL/GenBank/DDBJ whole genome shotgun (WGS) entry which is preliminary data.</text>
</comment>
<feature type="domain" description="Glycosyltransferase 2-like" evidence="2">
    <location>
        <begin position="4"/>
        <end position="173"/>
    </location>
</feature>